<evidence type="ECO:0000313" key="3">
    <source>
        <dbReference type="Proteomes" id="UP000296049"/>
    </source>
</evidence>
<evidence type="ECO:0000313" key="2">
    <source>
        <dbReference type="EMBL" id="EOB05808.1"/>
    </source>
</evidence>
<feature type="compositionally biased region" description="Basic and acidic residues" evidence="1">
    <location>
        <begin position="409"/>
        <end position="418"/>
    </location>
</feature>
<organism evidence="2 3">
    <name type="scientific">Anas platyrhynchos</name>
    <name type="common">Mallard</name>
    <name type="synonym">Anas boschas</name>
    <dbReference type="NCBI Taxonomy" id="8839"/>
    <lineage>
        <taxon>Eukaryota</taxon>
        <taxon>Metazoa</taxon>
        <taxon>Chordata</taxon>
        <taxon>Craniata</taxon>
        <taxon>Vertebrata</taxon>
        <taxon>Euteleostomi</taxon>
        <taxon>Archelosauria</taxon>
        <taxon>Archosauria</taxon>
        <taxon>Dinosauria</taxon>
        <taxon>Saurischia</taxon>
        <taxon>Theropoda</taxon>
        <taxon>Coelurosauria</taxon>
        <taxon>Aves</taxon>
        <taxon>Neognathae</taxon>
        <taxon>Galloanserae</taxon>
        <taxon>Anseriformes</taxon>
        <taxon>Anatidae</taxon>
        <taxon>Anatinae</taxon>
        <taxon>Anas</taxon>
    </lineage>
</organism>
<dbReference type="AlphaFoldDB" id="R0LZD0"/>
<dbReference type="Proteomes" id="UP000296049">
    <property type="component" value="Unassembled WGS sequence"/>
</dbReference>
<feature type="compositionally biased region" description="Low complexity" evidence="1">
    <location>
        <begin position="40"/>
        <end position="50"/>
    </location>
</feature>
<protein>
    <submittedName>
        <fullName evidence="2">Uncharacterized protein</fullName>
    </submittedName>
</protein>
<reference evidence="3" key="1">
    <citation type="journal article" date="2013" name="Nat. Genet.">
        <title>The duck genome and transcriptome provide insight into an avian influenza virus reservoir species.</title>
        <authorList>
            <person name="Huang Y."/>
            <person name="Li Y."/>
            <person name="Burt D.W."/>
            <person name="Chen H."/>
            <person name="Zhang Y."/>
            <person name="Qian W."/>
            <person name="Kim H."/>
            <person name="Gan S."/>
            <person name="Zhao Y."/>
            <person name="Li J."/>
            <person name="Yi K."/>
            <person name="Feng H."/>
            <person name="Zhu P."/>
            <person name="Li B."/>
            <person name="Liu Q."/>
            <person name="Fairley S."/>
            <person name="Magor K.E."/>
            <person name="Du Z."/>
            <person name="Hu X."/>
            <person name="Goodman L."/>
            <person name="Tafer H."/>
            <person name="Vignal A."/>
            <person name="Lee T."/>
            <person name="Kim K.W."/>
            <person name="Sheng Z."/>
            <person name="An Y."/>
            <person name="Searle S."/>
            <person name="Herrero J."/>
            <person name="Groenen M.A."/>
            <person name="Crooijmans R.P."/>
            <person name="Faraut T."/>
            <person name="Cai Q."/>
            <person name="Webster R.G."/>
            <person name="Aldridge J.R."/>
            <person name="Warren W.C."/>
            <person name="Bartschat S."/>
            <person name="Kehr S."/>
            <person name="Marz M."/>
            <person name="Stadler P.F."/>
            <person name="Smith J."/>
            <person name="Kraus R.H."/>
            <person name="Zhao Y."/>
            <person name="Ren L."/>
            <person name="Fei J."/>
            <person name="Morisson M."/>
            <person name="Kaiser P."/>
            <person name="Griffin D.K."/>
            <person name="Rao M."/>
            <person name="Pitel F."/>
            <person name="Wang J."/>
            <person name="Li N."/>
        </authorList>
    </citation>
    <scope>NUCLEOTIDE SEQUENCE [LARGE SCALE GENOMIC DNA]</scope>
</reference>
<keyword evidence="3" id="KW-1185">Reference proteome</keyword>
<gene>
    <name evidence="2" type="ORF">Anapl_06785</name>
</gene>
<sequence>MKSLASSKARLWKLENSSVQRGQGLCAPENKGEHPPPGLQPLLPALGTATDSKHPPAGRGQQNCPETAAGTATTVLQVPSTSLRAWWCPPAGEGWDVRGASPCKGVERFLRSLALEWAVPAFADNRGGLSKDFSFVSIKMAHSPELQGSFVHCSIRFLARLAGNMHAPPCNQAFEMQCCESTEVPARHRPGTASFDASLKAEQGPKRTWWEKGPAPGQNIPGGRRGQPPGPCRAQDRAGKANCQEMSLKGSGSGCNQTEGQHELAAGILLRDRDTELPAATKSKQNLHRAGKRRREVDLAACGPPEGRGWDVGSVPLPRPGVVTGLLPELAGKKKNPGLFSGASIGFPEQSMAEWGAGIVQGQSCHSYLRARLLQKRSPSTGTEQPDPGGDNAGTERVTAGETQLRLGGDSRHGDKTLWETPAMGTHTPAIQQKGRKPTKAGYGGG</sequence>
<feature type="region of interest" description="Disordered" evidence="1">
    <location>
        <begin position="202"/>
        <end position="239"/>
    </location>
</feature>
<accession>R0LZD0</accession>
<dbReference type="EMBL" id="KB742660">
    <property type="protein sequence ID" value="EOB05808.1"/>
    <property type="molecule type" value="Genomic_DNA"/>
</dbReference>
<feature type="region of interest" description="Disordered" evidence="1">
    <location>
        <begin position="22"/>
        <end position="66"/>
    </location>
</feature>
<evidence type="ECO:0000256" key="1">
    <source>
        <dbReference type="SAM" id="MobiDB-lite"/>
    </source>
</evidence>
<name>R0LZD0_ANAPL</name>
<feature type="region of interest" description="Disordered" evidence="1">
    <location>
        <begin position="377"/>
        <end position="446"/>
    </location>
</feature>
<proteinExistence type="predicted"/>